<comment type="caution">
    <text evidence="2">The sequence shown here is derived from an EMBL/GenBank/DDBJ whole genome shotgun (WGS) entry which is preliminary data.</text>
</comment>
<feature type="chain" id="PRO_5018981582" evidence="1">
    <location>
        <begin position="22"/>
        <end position="181"/>
    </location>
</feature>
<sequence>MHILSRVVALGLCLCAGPVLAESESLGSLNPDEMSLERMVEDAGQGKTSMTVCASGYLMTKSGRHEAARAVFQRCAEQGYTGAMTWMSQLDDNGLGAPENPDAAANWDRRAAELGDPVGMFNLGLDMMRGRGVAQDNTAGRALIDRAAGLGLPVAKRMQSAGYDLDEVTPDADSWKYAPLY</sequence>
<keyword evidence="1" id="KW-0732">Signal</keyword>
<dbReference type="RefSeq" id="WP_118150116.1">
    <property type="nucleotide sequence ID" value="NZ_QWEY01000002.1"/>
</dbReference>
<evidence type="ECO:0000313" key="2">
    <source>
        <dbReference type="EMBL" id="RGP38061.1"/>
    </source>
</evidence>
<proteinExistence type="predicted"/>
<reference evidence="2 3" key="1">
    <citation type="submission" date="2018-08" db="EMBL/GenBank/DDBJ databases">
        <title>Flavobacterium tibetense sp. nov., isolated from a wetland YonghuCo on Tibetan Plateau.</title>
        <authorList>
            <person name="Phurbu D."/>
            <person name="Lu H."/>
            <person name="Xing P."/>
        </authorList>
    </citation>
    <scope>NUCLEOTIDE SEQUENCE [LARGE SCALE GENOMIC DNA]</scope>
    <source>
        <strain evidence="2 3">DJC</strain>
    </source>
</reference>
<accession>A0A411Z4T1</accession>
<dbReference type="InterPro" id="IPR011990">
    <property type="entry name" value="TPR-like_helical_dom_sf"/>
</dbReference>
<name>A0A411Z4T1_9RHOB</name>
<dbReference type="EMBL" id="QWEY01000002">
    <property type="protein sequence ID" value="RGP38061.1"/>
    <property type="molecule type" value="Genomic_DNA"/>
</dbReference>
<dbReference type="Gene3D" id="1.25.40.10">
    <property type="entry name" value="Tetratricopeptide repeat domain"/>
    <property type="match status" value="1"/>
</dbReference>
<evidence type="ECO:0000256" key="1">
    <source>
        <dbReference type="SAM" id="SignalP"/>
    </source>
</evidence>
<organism evidence="2 3">
    <name type="scientific">Pseudotabrizicola alkalilacus</name>
    <dbReference type="NCBI Taxonomy" id="2305252"/>
    <lineage>
        <taxon>Bacteria</taxon>
        <taxon>Pseudomonadati</taxon>
        <taxon>Pseudomonadota</taxon>
        <taxon>Alphaproteobacteria</taxon>
        <taxon>Rhodobacterales</taxon>
        <taxon>Paracoccaceae</taxon>
        <taxon>Pseudotabrizicola</taxon>
    </lineage>
</organism>
<dbReference type="OrthoDB" id="7848989at2"/>
<dbReference type="SMART" id="SM00671">
    <property type="entry name" value="SEL1"/>
    <property type="match status" value="2"/>
</dbReference>
<feature type="signal peptide" evidence="1">
    <location>
        <begin position="1"/>
        <end position="21"/>
    </location>
</feature>
<evidence type="ECO:0000313" key="3">
    <source>
        <dbReference type="Proteomes" id="UP000284547"/>
    </source>
</evidence>
<keyword evidence="3" id="KW-1185">Reference proteome</keyword>
<dbReference type="InterPro" id="IPR006597">
    <property type="entry name" value="Sel1-like"/>
</dbReference>
<dbReference type="Proteomes" id="UP000284547">
    <property type="component" value="Unassembled WGS sequence"/>
</dbReference>
<protein>
    <submittedName>
        <fullName evidence="2">Sel1 repeat family protein</fullName>
    </submittedName>
</protein>
<gene>
    <name evidence="2" type="ORF">D1012_04255</name>
</gene>
<dbReference type="AlphaFoldDB" id="A0A411Z4T1"/>
<dbReference type="SUPFAM" id="SSF81901">
    <property type="entry name" value="HCP-like"/>
    <property type="match status" value="1"/>
</dbReference>